<gene>
    <name evidence="1" type="ORF">METZ01_LOCUS201648</name>
</gene>
<dbReference type="EMBL" id="UINC01043983">
    <property type="protein sequence ID" value="SVB48794.1"/>
    <property type="molecule type" value="Genomic_DNA"/>
</dbReference>
<evidence type="ECO:0000313" key="1">
    <source>
        <dbReference type="EMBL" id="SVB48794.1"/>
    </source>
</evidence>
<accession>A0A382EFD8</accession>
<protein>
    <submittedName>
        <fullName evidence="1">Uncharacterized protein</fullName>
    </submittedName>
</protein>
<feature type="non-terminal residue" evidence="1">
    <location>
        <position position="103"/>
    </location>
</feature>
<proteinExistence type="predicted"/>
<organism evidence="1">
    <name type="scientific">marine metagenome</name>
    <dbReference type="NCBI Taxonomy" id="408172"/>
    <lineage>
        <taxon>unclassified sequences</taxon>
        <taxon>metagenomes</taxon>
        <taxon>ecological metagenomes</taxon>
    </lineage>
</organism>
<name>A0A382EFD8_9ZZZZ</name>
<sequence length="103" mass="12112">MATFTKSVIGTINESIFDRLYADSIDDMENKGTFDWIYLHEHPETLTAAEKKTLFRALWDVLNSRGDRSFMYEAKKNDYVVSYYLGTVKYYGHWKAHKAVERT</sequence>
<dbReference type="AlphaFoldDB" id="A0A382EFD8"/>
<reference evidence="1" key="1">
    <citation type="submission" date="2018-05" db="EMBL/GenBank/DDBJ databases">
        <authorList>
            <person name="Lanie J.A."/>
            <person name="Ng W.-L."/>
            <person name="Kazmierczak K.M."/>
            <person name="Andrzejewski T.M."/>
            <person name="Davidsen T.M."/>
            <person name="Wayne K.J."/>
            <person name="Tettelin H."/>
            <person name="Glass J.I."/>
            <person name="Rusch D."/>
            <person name="Podicherti R."/>
            <person name="Tsui H.-C.T."/>
            <person name="Winkler M.E."/>
        </authorList>
    </citation>
    <scope>NUCLEOTIDE SEQUENCE</scope>
</reference>